<dbReference type="Gene3D" id="2.40.10.10">
    <property type="entry name" value="Trypsin-like serine proteases"/>
    <property type="match status" value="2"/>
</dbReference>
<dbReference type="SUPFAM" id="SSF50494">
    <property type="entry name" value="Trypsin-like serine proteases"/>
    <property type="match status" value="1"/>
</dbReference>
<dbReference type="Proteomes" id="UP000887565">
    <property type="component" value="Unplaced"/>
</dbReference>
<keyword evidence="2" id="KW-1185">Reference proteome</keyword>
<evidence type="ECO:0000313" key="3">
    <source>
        <dbReference type="WBParaSite" id="nRc.2.0.1.t43869-RA"/>
    </source>
</evidence>
<sequence length="236" mass="26354">MIAQYLSAAAITSGQNSKCCTRLWWPLVNLITTGESGVIVIIMRTIKILLVLECSRVSFAVNTNPAKRVYEGDEIEPNSRPWMALYGENACSAFLINEKAHLFDDVEEGASDIMLTAAHCVIGDKYVDLFIILNEKKFNEVIENGTQYLIHVNHSDKSYPVDGDSGSPMTCFDGNTMVAQGIMSAGNLDLEEEFKEIFVTNIASHIPWILDVYDDIKENFDEDEGRWSSSYGYGNQ</sequence>
<organism evidence="2 3">
    <name type="scientific">Romanomermis culicivorax</name>
    <name type="common">Nematode worm</name>
    <dbReference type="NCBI Taxonomy" id="13658"/>
    <lineage>
        <taxon>Eukaryota</taxon>
        <taxon>Metazoa</taxon>
        <taxon>Ecdysozoa</taxon>
        <taxon>Nematoda</taxon>
        <taxon>Enoplea</taxon>
        <taxon>Dorylaimia</taxon>
        <taxon>Mermithida</taxon>
        <taxon>Mermithoidea</taxon>
        <taxon>Mermithidae</taxon>
        <taxon>Romanomermis</taxon>
    </lineage>
</organism>
<dbReference type="InterPro" id="IPR043504">
    <property type="entry name" value="Peptidase_S1_PA_chymotrypsin"/>
</dbReference>
<protein>
    <submittedName>
        <fullName evidence="3">Peptidase S1 domain-containing protein</fullName>
    </submittedName>
</protein>
<accession>A0A915KZI2</accession>
<name>A0A915KZI2_ROMCU</name>
<dbReference type="AlphaFoldDB" id="A0A915KZI2"/>
<evidence type="ECO:0000256" key="1">
    <source>
        <dbReference type="ARBA" id="ARBA00023157"/>
    </source>
</evidence>
<dbReference type="PANTHER" id="PTHR24271:SF50">
    <property type="match status" value="1"/>
</dbReference>
<dbReference type="PANTHER" id="PTHR24271">
    <property type="entry name" value="KALLIKREIN-RELATED"/>
    <property type="match status" value="1"/>
</dbReference>
<reference evidence="3" key="1">
    <citation type="submission" date="2022-11" db="UniProtKB">
        <authorList>
            <consortium name="WormBaseParasite"/>
        </authorList>
    </citation>
    <scope>IDENTIFICATION</scope>
</reference>
<dbReference type="WBParaSite" id="nRc.2.0.1.t43869-RA">
    <property type="protein sequence ID" value="nRc.2.0.1.t43869-RA"/>
    <property type="gene ID" value="nRc.2.0.1.g43869"/>
</dbReference>
<dbReference type="InterPro" id="IPR009003">
    <property type="entry name" value="Peptidase_S1_PA"/>
</dbReference>
<proteinExistence type="predicted"/>
<keyword evidence="1" id="KW-1015">Disulfide bond</keyword>
<evidence type="ECO:0000313" key="2">
    <source>
        <dbReference type="Proteomes" id="UP000887565"/>
    </source>
</evidence>